<proteinExistence type="predicted"/>
<keyword evidence="3" id="KW-1185">Reference proteome</keyword>
<name>A0A9P4IVU7_9PEZI</name>
<dbReference type="EMBL" id="ML996090">
    <property type="protein sequence ID" value="KAF2149739.1"/>
    <property type="molecule type" value="Genomic_DNA"/>
</dbReference>
<feature type="region of interest" description="Disordered" evidence="1">
    <location>
        <begin position="239"/>
        <end position="279"/>
    </location>
</feature>
<organism evidence="2 3">
    <name type="scientific">Myriangium duriaei CBS 260.36</name>
    <dbReference type="NCBI Taxonomy" id="1168546"/>
    <lineage>
        <taxon>Eukaryota</taxon>
        <taxon>Fungi</taxon>
        <taxon>Dikarya</taxon>
        <taxon>Ascomycota</taxon>
        <taxon>Pezizomycotina</taxon>
        <taxon>Dothideomycetes</taxon>
        <taxon>Dothideomycetidae</taxon>
        <taxon>Myriangiales</taxon>
        <taxon>Myriangiaceae</taxon>
        <taxon>Myriangium</taxon>
    </lineage>
</organism>
<dbReference type="OrthoDB" id="1577640at2759"/>
<feature type="compositionally biased region" description="Polar residues" evidence="1">
    <location>
        <begin position="1281"/>
        <end position="1291"/>
    </location>
</feature>
<evidence type="ECO:0000313" key="3">
    <source>
        <dbReference type="Proteomes" id="UP000799439"/>
    </source>
</evidence>
<evidence type="ECO:0000256" key="1">
    <source>
        <dbReference type="SAM" id="MobiDB-lite"/>
    </source>
</evidence>
<evidence type="ECO:0000313" key="2">
    <source>
        <dbReference type="EMBL" id="KAF2149739.1"/>
    </source>
</evidence>
<feature type="region of interest" description="Disordered" evidence="1">
    <location>
        <begin position="1245"/>
        <end position="1314"/>
    </location>
</feature>
<feature type="compositionally biased region" description="Basic and acidic residues" evidence="1">
    <location>
        <begin position="1294"/>
        <end position="1303"/>
    </location>
</feature>
<accession>A0A9P4IVU7</accession>
<sequence>MTTRYTFILAPDYPFYVNIDSSASQNSPAIPRLGSILRDPFRLHEGPVDVLAVAHGEIGLATTRVADVALDPQSALNCSIWADFILHLQETPKGLEHAHALRECISKSSSPTIRSFTLSDYISVVRNKVAGSTAIQRFVSLNRQDMDPNYKVTMYAITGLMIASDFDGSSKYEIMFAYRLSRILLETNGLVTVCDSLPGLDATDWKLVEGMSRHEDYVCITPEPMLDGQSEQVASPLAKESPFRGEATGTSKTRSVISAGGQDNDNESTTGTMPECSGEKGVEASISIGNAKHLSNNSVTVQDPLVAVPAFKFSVEKATQSMDDVVHAFQQFDQNEKMRIPAQQHRQRVQRAADARQENPVRVDDVKKDFHFNSQIPEDLDPLLFESMAKTSLGRLSLPNTSLHRIPALHSADDVPSFLLRAIQQGSIRLVGQYMQRRGFTTMTLNQQILKYLYVLARVIFHLTRSDDAIMLYVMLAMQVDYNTDSDAKYSPPALSIYSWQAPEYLLMWKKAWKIERPLFPVVEIFNKLMGNVMLFGTDPYFKAMTFEQYINDRWPTHGAEFVKFIICTALLEAQKLGESDNARALIVPNKTIYCPSNLIGEIPEDFGDFSGVFNPSKQDEHAFVGAGCVPGYFMVYGIDTDDCPSTMRVEIIRCISSMFRPDTFGSGLMTAPISQCKSHVGDVRLYDIGDLKPLRVEKSSCWTSMFNFGFVLRQEISPARSIPGLEMDFQTMMTAATTHRLCRVDNGTISGYILLGYFTALVPVRRYGDTIIWHFEYSSSGFGHPSELVSLRDGLLSIKTEDELYNDRCVIGMWPEADILVGTKGMKVDFESSGIQFLTKIENDKGFSHAFAMSLGFSNPKSPLAATVQYSKTRNIEFLPGMLIFPPDNNFITALNQSCGKIALVYDNTVKIGWLVPQISLLFHLCRRYSAQYSGDGESMVDQFIPDELLFDGFRAAKHVLYNHGMFDVSTSRGTGQQLLLRDVFLRLWDLLKISDRSRPYDSGTGSMYFADMLDFIEVPAKAYTRELKSPPPSVAAWRPIVNHVDSVVACRNFGKAIKIRDPTHGSGMNCSDCQSVPEQTGCLVAHAQCLNAAIRRDSIKGPENKLVWHPKGGPFSHTTCVNGSCWNAAQEVLQHLDHTTDPTSGFQPPQGSALVFGCRIQAPYSSSKRWFGGGLKAYSARHYINTTAARQENRMAALPSSYFVESLEDPSSDMLPENDERCSLANSTVENLDKDSRDFISIQSVPGPSRYDDSEFSSSPKLIPGAFPEATSPRDYTRTDSTCSSQNNDFALVEHKGKGKDTPQILTSDEMV</sequence>
<gene>
    <name evidence="2" type="ORF">K461DRAFT_270329</name>
</gene>
<feature type="compositionally biased region" description="Polar residues" evidence="1">
    <location>
        <begin position="248"/>
        <end position="272"/>
    </location>
</feature>
<reference evidence="2" key="1">
    <citation type="journal article" date="2020" name="Stud. Mycol.">
        <title>101 Dothideomycetes genomes: a test case for predicting lifestyles and emergence of pathogens.</title>
        <authorList>
            <person name="Haridas S."/>
            <person name="Albert R."/>
            <person name="Binder M."/>
            <person name="Bloem J."/>
            <person name="Labutti K."/>
            <person name="Salamov A."/>
            <person name="Andreopoulos B."/>
            <person name="Baker S."/>
            <person name="Barry K."/>
            <person name="Bills G."/>
            <person name="Bluhm B."/>
            <person name="Cannon C."/>
            <person name="Castanera R."/>
            <person name="Culley D."/>
            <person name="Daum C."/>
            <person name="Ezra D."/>
            <person name="Gonzalez J."/>
            <person name="Henrissat B."/>
            <person name="Kuo A."/>
            <person name="Liang C."/>
            <person name="Lipzen A."/>
            <person name="Lutzoni F."/>
            <person name="Magnuson J."/>
            <person name="Mondo S."/>
            <person name="Nolan M."/>
            <person name="Ohm R."/>
            <person name="Pangilinan J."/>
            <person name="Park H.-J."/>
            <person name="Ramirez L."/>
            <person name="Alfaro M."/>
            <person name="Sun H."/>
            <person name="Tritt A."/>
            <person name="Yoshinaga Y."/>
            <person name="Zwiers L.-H."/>
            <person name="Turgeon B."/>
            <person name="Goodwin S."/>
            <person name="Spatafora J."/>
            <person name="Crous P."/>
            <person name="Grigoriev I."/>
        </authorList>
    </citation>
    <scope>NUCLEOTIDE SEQUENCE</scope>
    <source>
        <strain evidence="2">CBS 260.36</strain>
    </source>
</reference>
<dbReference type="Proteomes" id="UP000799439">
    <property type="component" value="Unassembled WGS sequence"/>
</dbReference>
<protein>
    <submittedName>
        <fullName evidence="2">Uncharacterized protein</fullName>
    </submittedName>
</protein>
<comment type="caution">
    <text evidence="2">The sequence shown here is derived from an EMBL/GenBank/DDBJ whole genome shotgun (WGS) entry which is preliminary data.</text>
</comment>